<keyword evidence="1 6" id="KW-0489">Methyltransferase</keyword>
<evidence type="ECO:0000256" key="3">
    <source>
        <dbReference type="ARBA" id="ARBA00022691"/>
    </source>
</evidence>
<dbReference type="InterPro" id="IPR050447">
    <property type="entry name" value="Erg6_SMT_methyltransf"/>
</dbReference>
<reference evidence="6 7" key="1">
    <citation type="submission" date="2014-04" db="EMBL/GenBank/DDBJ databases">
        <title>A comprehensive comparison of genomes of Erythrobacter spp. Strains.</title>
        <authorList>
            <person name="Zheng Q."/>
        </authorList>
    </citation>
    <scope>NUCLEOTIDE SEQUENCE [LARGE SCALE GENOMIC DNA]</scope>
    <source>
        <strain evidence="6 7">DSM 8509</strain>
    </source>
</reference>
<dbReference type="InterPro" id="IPR013216">
    <property type="entry name" value="Methyltransf_11"/>
</dbReference>
<dbReference type="SUPFAM" id="SSF53335">
    <property type="entry name" value="S-adenosyl-L-methionine-dependent methyltransferases"/>
    <property type="match status" value="1"/>
</dbReference>
<keyword evidence="7" id="KW-1185">Reference proteome</keyword>
<dbReference type="FunFam" id="3.40.50.150:FF:000461">
    <property type="entry name" value="Sarcosine/dimethylglycine N-methyltransferase"/>
    <property type="match status" value="1"/>
</dbReference>
<feature type="domain" description="Methyltransferase type 11" evidence="5">
    <location>
        <begin position="87"/>
        <end position="186"/>
    </location>
</feature>
<sequence>MTGEAGVAVARDYYDSSDAIEFYSTIWGGEDIHVGIYDDTRDIREASATTVDTMARLLSSVTGASERVASDRGASETGSNLSQAHVLDIGSGYGGGARRLVSKHGAGHVTCLNIAEEENARNRKLTGEAGLLDRIDVVDGSFDALPFDDGAFDVVWSQDAILHAPDRGAVLDEVARVLKPGGRFIFTDPMQADGLSDPSALQPIYDRIHLQNLASFGFYREGLKARGFQEVEVQDRSRQLRNHYARVAEELDSRRGELSASDEFVDRMIAGLGHWVRGADEGRLTWGIMLFRRI</sequence>
<evidence type="ECO:0000256" key="4">
    <source>
        <dbReference type="ARBA" id="ARBA00060542"/>
    </source>
</evidence>
<dbReference type="InterPro" id="IPR029063">
    <property type="entry name" value="SAM-dependent_MTases_sf"/>
</dbReference>
<accession>A0A074N3Q4</accession>
<organism evidence="6 7">
    <name type="scientific">Erythrobacter litoralis</name>
    <dbReference type="NCBI Taxonomy" id="39960"/>
    <lineage>
        <taxon>Bacteria</taxon>
        <taxon>Pseudomonadati</taxon>
        <taxon>Pseudomonadota</taxon>
        <taxon>Alphaproteobacteria</taxon>
        <taxon>Sphingomonadales</taxon>
        <taxon>Erythrobacteraceae</taxon>
        <taxon>Erythrobacter/Porphyrobacter group</taxon>
        <taxon>Erythrobacter</taxon>
    </lineage>
</organism>
<evidence type="ECO:0000313" key="7">
    <source>
        <dbReference type="Proteomes" id="UP000027866"/>
    </source>
</evidence>
<dbReference type="PANTHER" id="PTHR44068">
    <property type="entry name" value="ZGC:194242"/>
    <property type="match status" value="1"/>
</dbReference>
<name>A0A074N3Q4_9SPHN</name>
<proteinExistence type="predicted"/>
<dbReference type="EMBL" id="JMIX01000009">
    <property type="protein sequence ID" value="KEO92567.1"/>
    <property type="molecule type" value="Genomic_DNA"/>
</dbReference>
<dbReference type="AlphaFoldDB" id="A0A074N3Q4"/>
<keyword evidence="3" id="KW-0949">S-adenosyl-L-methionine</keyword>
<dbReference type="GO" id="GO:0032259">
    <property type="term" value="P:methylation"/>
    <property type="evidence" value="ECO:0007669"/>
    <property type="project" value="UniProtKB-KW"/>
</dbReference>
<dbReference type="GO" id="GO:0019286">
    <property type="term" value="P:glycine betaine biosynthetic process from glycine"/>
    <property type="evidence" value="ECO:0007669"/>
    <property type="project" value="UniProtKB-ARBA"/>
</dbReference>
<evidence type="ECO:0000259" key="5">
    <source>
        <dbReference type="Pfam" id="PF08241"/>
    </source>
</evidence>
<comment type="pathway">
    <text evidence="4">Amine and polyamine biosynthesis; betaine biosynthesis via glycine pathway; betaine from glycine: step 3/3.</text>
</comment>
<dbReference type="Pfam" id="PF08241">
    <property type="entry name" value="Methyltransf_11"/>
    <property type="match status" value="1"/>
</dbReference>
<keyword evidence="2 6" id="KW-0808">Transferase</keyword>
<evidence type="ECO:0000313" key="6">
    <source>
        <dbReference type="EMBL" id="KEO92567.1"/>
    </source>
</evidence>
<dbReference type="Gene3D" id="3.40.50.150">
    <property type="entry name" value="Vaccinia Virus protein VP39"/>
    <property type="match status" value="1"/>
</dbReference>
<dbReference type="CDD" id="cd02440">
    <property type="entry name" value="AdoMet_MTases"/>
    <property type="match status" value="1"/>
</dbReference>
<gene>
    <name evidence="6" type="ORF">EH32_15005</name>
</gene>
<dbReference type="GO" id="GO:0052729">
    <property type="term" value="F:dimethylglycine N-methyltransferase activity"/>
    <property type="evidence" value="ECO:0007669"/>
    <property type="project" value="UniProtKB-ARBA"/>
</dbReference>
<dbReference type="Proteomes" id="UP000027866">
    <property type="component" value="Unassembled WGS sequence"/>
</dbReference>
<evidence type="ECO:0000256" key="2">
    <source>
        <dbReference type="ARBA" id="ARBA00022679"/>
    </source>
</evidence>
<dbReference type="PANTHER" id="PTHR44068:SF11">
    <property type="entry name" value="GERANYL DIPHOSPHATE 2-C-METHYLTRANSFERASE"/>
    <property type="match status" value="1"/>
</dbReference>
<protein>
    <submittedName>
        <fullName evidence="6">Methyltransferase</fullName>
    </submittedName>
</protein>
<comment type="caution">
    <text evidence="6">The sequence shown here is derived from an EMBL/GenBank/DDBJ whole genome shotgun (WGS) entry which is preliminary data.</text>
</comment>
<evidence type="ECO:0000256" key="1">
    <source>
        <dbReference type="ARBA" id="ARBA00022603"/>
    </source>
</evidence>